<organism evidence="1 2">
    <name type="scientific">Anaerostipes caccae (strain DSM 14662 / CCUG 47493 / JCM 13470 / NCIMB 13811 / L1-92)</name>
    <dbReference type="NCBI Taxonomy" id="411490"/>
    <lineage>
        <taxon>Bacteria</taxon>
        <taxon>Bacillati</taxon>
        <taxon>Bacillota</taxon>
        <taxon>Clostridia</taxon>
        <taxon>Lachnospirales</taxon>
        <taxon>Lachnospiraceae</taxon>
        <taxon>Anaerostipes</taxon>
    </lineage>
</organism>
<dbReference type="Proteomes" id="UP000004935">
    <property type="component" value="Unassembled WGS sequence"/>
</dbReference>
<proteinExistence type="predicted"/>
<dbReference type="STRING" id="411490.ANACAC_00696"/>
<reference evidence="1" key="1">
    <citation type="submission" date="2007-11" db="EMBL/GenBank/DDBJ databases">
        <authorList>
            <person name="Fulton L."/>
            <person name="Clifton S."/>
            <person name="Fulton B."/>
            <person name="Xu J."/>
            <person name="Minx P."/>
            <person name="Pepin K.H."/>
            <person name="Johnson M."/>
            <person name="Thiruvilangam P."/>
            <person name="Bhonagiri V."/>
            <person name="Nash W.E."/>
            <person name="Mardis E.R."/>
            <person name="Wilson R.K."/>
        </authorList>
    </citation>
    <scope>NUCLEOTIDE SEQUENCE [LARGE SCALE GENOMIC DNA]</scope>
    <source>
        <strain evidence="1">DSM 14662</strain>
    </source>
</reference>
<accession>B0MAX0</accession>
<dbReference type="HOGENOM" id="CLU_175295_0_0_9"/>
<dbReference type="AlphaFoldDB" id="B0MAX0"/>
<keyword evidence="2" id="KW-1185">Reference proteome</keyword>
<protein>
    <submittedName>
        <fullName evidence="1">Uncharacterized protein</fullName>
    </submittedName>
</protein>
<sequence length="107" mass="12237">MKGEDNMTIELYKNYGVLSAEKRTIYTYGNKSEQADFSEKIEVKIPDGWEVEKNETDIVITAPWGWVYTPNELLYDNDGAPCFLGTDKDGRFFNIELGEERGDKNGN</sequence>
<name>B0MAX0_ANACD</name>
<reference evidence="1" key="2">
    <citation type="submission" date="2013-11" db="EMBL/GenBank/DDBJ databases">
        <title>Draft genome sequence of Anaerostipes caccae (DSM 14662).</title>
        <authorList>
            <person name="Sudarsanam P."/>
            <person name="Ley R."/>
            <person name="Guruge J."/>
            <person name="Turnbaugh P.J."/>
            <person name="Mahowald M."/>
            <person name="Liep D."/>
            <person name="Gordon J."/>
        </authorList>
    </citation>
    <scope>NUCLEOTIDE SEQUENCE</scope>
    <source>
        <strain evidence="1">DSM 14662</strain>
    </source>
</reference>
<dbReference type="EMBL" id="ABAX03000005">
    <property type="protein sequence ID" value="EDR98645.1"/>
    <property type="molecule type" value="Genomic_DNA"/>
</dbReference>
<evidence type="ECO:0000313" key="2">
    <source>
        <dbReference type="Proteomes" id="UP000004935"/>
    </source>
</evidence>
<evidence type="ECO:0000313" key="1">
    <source>
        <dbReference type="EMBL" id="EDR98645.1"/>
    </source>
</evidence>
<comment type="caution">
    <text evidence="1">The sequence shown here is derived from an EMBL/GenBank/DDBJ whole genome shotgun (WGS) entry which is preliminary data.</text>
</comment>
<gene>
    <name evidence="1" type="ORF">ANACAC_00696</name>
</gene>